<dbReference type="PATRIC" id="fig|862908.3.peg.62"/>
<feature type="compositionally biased region" description="Polar residues" evidence="21">
    <location>
        <begin position="376"/>
        <end position="394"/>
    </location>
</feature>
<keyword evidence="12" id="KW-0131">Cell cycle</keyword>
<evidence type="ECO:0000313" key="23">
    <source>
        <dbReference type="EMBL" id="CBW25005.1"/>
    </source>
</evidence>
<keyword evidence="9" id="KW-0573">Peptidoglycan synthesis</keyword>
<gene>
    <name evidence="23" type="primary">ftsW</name>
    <name evidence="23" type="ordered locus">BMS_0064</name>
</gene>
<evidence type="ECO:0000256" key="3">
    <source>
        <dbReference type="ARBA" id="ARBA00022475"/>
    </source>
</evidence>
<evidence type="ECO:0000256" key="14">
    <source>
        <dbReference type="ARBA" id="ARBA00032370"/>
    </source>
</evidence>
<dbReference type="GO" id="GO:0071555">
    <property type="term" value="P:cell wall organization"/>
    <property type="evidence" value="ECO:0007669"/>
    <property type="project" value="UniProtKB-KW"/>
</dbReference>
<evidence type="ECO:0000256" key="17">
    <source>
        <dbReference type="ARBA" id="ARBA00041185"/>
    </source>
</evidence>
<feature type="transmembrane region" description="Helical" evidence="22">
    <location>
        <begin position="305"/>
        <end position="327"/>
    </location>
</feature>
<feature type="transmembrane region" description="Helical" evidence="22">
    <location>
        <begin position="339"/>
        <end position="361"/>
    </location>
</feature>
<keyword evidence="5" id="KW-0328">Glycosyltransferase</keyword>
<dbReference type="NCBIfam" id="TIGR02614">
    <property type="entry name" value="ftsW"/>
    <property type="match status" value="1"/>
</dbReference>
<feature type="transmembrane region" description="Helical" evidence="22">
    <location>
        <begin position="273"/>
        <end position="293"/>
    </location>
</feature>
<dbReference type="InterPro" id="IPR013437">
    <property type="entry name" value="FtsW"/>
</dbReference>
<evidence type="ECO:0000256" key="20">
    <source>
        <dbReference type="ARBA" id="ARBA00049902"/>
    </source>
</evidence>
<dbReference type="GO" id="GO:0008360">
    <property type="term" value="P:regulation of cell shape"/>
    <property type="evidence" value="ECO:0007669"/>
    <property type="project" value="UniProtKB-KW"/>
</dbReference>
<comment type="pathway">
    <text evidence="2">Cell wall biogenesis; peptidoglycan biosynthesis.</text>
</comment>
<dbReference type="GO" id="GO:0015648">
    <property type="term" value="F:lipid-linked peptidoglycan transporter activity"/>
    <property type="evidence" value="ECO:0007669"/>
    <property type="project" value="TreeGrafter"/>
</dbReference>
<dbReference type="GO" id="GO:0008955">
    <property type="term" value="F:peptidoglycan glycosyltransferase activity"/>
    <property type="evidence" value="ECO:0007669"/>
    <property type="project" value="UniProtKB-EC"/>
</dbReference>
<evidence type="ECO:0000256" key="5">
    <source>
        <dbReference type="ARBA" id="ARBA00022676"/>
    </source>
</evidence>
<dbReference type="PANTHER" id="PTHR30474:SF2">
    <property type="entry name" value="PEPTIDOGLYCAN GLYCOSYLTRANSFERASE FTSW-RELATED"/>
    <property type="match status" value="1"/>
</dbReference>
<dbReference type="GO" id="GO:0009252">
    <property type="term" value="P:peptidoglycan biosynthetic process"/>
    <property type="evidence" value="ECO:0007669"/>
    <property type="project" value="UniProtKB-KW"/>
</dbReference>
<dbReference type="Pfam" id="PF01098">
    <property type="entry name" value="FTSW_RODA_SPOVE"/>
    <property type="match status" value="1"/>
</dbReference>
<evidence type="ECO:0000313" key="24">
    <source>
        <dbReference type="Proteomes" id="UP000008963"/>
    </source>
</evidence>
<dbReference type="Proteomes" id="UP000008963">
    <property type="component" value="Chromosome"/>
</dbReference>
<sequence length="394" mass="43980">MNLDLSRIDKLSKYLKFSLGTLIVIGVIMVYSASYMYAKEQFGNSGYFFIKQILFVLFSLAIAFIVSKTKYKFWLKFSLHVNYAASFLLMLTFVPGFKTVVKGANRWLKIGGFTLQPGEFVKYTIVLVSIVFFERFQQFDRNKRINYLVCMGLPFVLLILQPDFGTFSICFFAMSFVCFLSSFPRKYFYSAFVAGLVMGGAVLISAPYRVKRLMAFLNPWENAQGSGFQIIQSWIGFANGGFFGTGPGNSIEKLFYLPEAHNDFIFSVIGEEFGFIGVFALVLIFTSVIFLGFSLAMKVKLRDGSLLMAAVIFVVGIQSALNMGVVLGLLPTKGLNLPFISYGGSSLMSNLFGIGMFFAVLRSYRESGDSRESDRGINSTSHSTSGFQSLRNQA</sequence>
<feature type="transmembrane region" description="Helical" evidence="22">
    <location>
        <begin position="73"/>
        <end position="94"/>
    </location>
</feature>
<keyword evidence="6" id="KW-0808">Transferase</keyword>
<accession>E1X249</accession>
<keyword evidence="24" id="KW-1185">Reference proteome</keyword>
<evidence type="ECO:0000256" key="2">
    <source>
        <dbReference type="ARBA" id="ARBA00004752"/>
    </source>
</evidence>
<evidence type="ECO:0000256" key="22">
    <source>
        <dbReference type="SAM" id="Phobius"/>
    </source>
</evidence>
<keyword evidence="10 22" id="KW-1133">Transmembrane helix</keyword>
<dbReference type="EC" id="2.4.99.28" evidence="19"/>
<evidence type="ECO:0000256" key="13">
    <source>
        <dbReference type="ARBA" id="ARBA00023316"/>
    </source>
</evidence>
<evidence type="ECO:0000256" key="7">
    <source>
        <dbReference type="ARBA" id="ARBA00022692"/>
    </source>
</evidence>
<keyword evidence="11 22" id="KW-0472">Membrane</keyword>
<evidence type="ECO:0000256" key="1">
    <source>
        <dbReference type="ARBA" id="ARBA00004651"/>
    </source>
</evidence>
<dbReference type="KEGG" id="bmx:BMS_0064"/>
<dbReference type="InterPro" id="IPR018365">
    <property type="entry name" value="Cell_cycle_FtsW-rel_CS"/>
</dbReference>
<feature type="transmembrane region" description="Helical" evidence="22">
    <location>
        <begin position="46"/>
        <end position="66"/>
    </location>
</feature>
<dbReference type="RefSeq" id="WP_014242794.1">
    <property type="nucleotide sequence ID" value="NC_016620.1"/>
</dbReference>
<evidence type="ECO:0000256" key="16">
    <source>
        <dbReference type="ARBA" id="ARBA00038053"/>
    </source>
</evidence>
<feature type="region of interest" description="Disordered" evidence="21">
    <location>
        <begin position="370"/>
        <end position="394"/>
    </location>
</feature>
<dbReference type="AlphaFoldDB" id="E1X249"/>
<keyword evidence="7 22" id="KW-0812">Transmembrane</keyword>
<protein>
    <recommendedName>
        <fullName evidence="17">Probable peptidoglycan glycosyltransferase FtsW</fullName>
        <ecNumber evidence="19">2.4.99.28</ecNumber>
    </recommendedName>
    <alternativeName>
        <fullName evidence="18">Cell division protein FtsW</fullName>
    </alternativeName>
    <alternativeName>
        <fullName evidence="15">Cell wall polymerase</fullName>
    </alternativeName>
    <alternativeName>
        <fullName evidence="14">Peptidoglycan polymerase</fullName>
    </alternativeName>
</protein>
<dbReference type="STRING" id="862908.BMS_0064"/>
<keyword evidence="3" id="KW-1003">Cell membrane</keyword>
<organism evidence="23 24">
    <name type="scientific">Halobacteriovorax marinus (strain ATCC BAA-682 / DSM 15412 / SJ)</name>
    <name type="common">Bacteriovorax marinus</name>
    <dbReference type="NCBI Taxonomy" id="862908"/>
    <lineage>
        <taxon>Bacteria</taxon>
        <taxon>Pseudomonadati</taxon>
        <taxon>Bdellovibrionota</taxon>
        <taxon>Bacteriovoracia</taxon>
        <taxon>Bacteriovoracales</taxon>
        <taxon>Halobacteriovoraceae</taxon>
        <taxon>Halobacteriovorax</taxon>
    </lineage>
</organism>
<reference evidence="24" key="1">
    <citation type="journal article" date="2013" name="ISME J.">
        <title>A small predatory core genome in the divergent marine Bacteriovorax marinus SJ and the terrestrial Bdellovibrio bacteriovorus.</title>
        <authorList>
            <person name="Crossman L.C."/>
            <person name="Chen H."/>
            <person name="Cerdeno-Tarraga A.M."/>
            <person name="Brooks K."/>
            <person name="Quail M.A."/>
            <person name="Pineiro S.A."/>
            <person name="Hobley L."/>
            <person name="Sockett R.E."/>
            <person name="Bentley S.D."/>
            <person name="Parkhill J."/>
            <person name="Williams H.N."/>
            <person name="Stine O.C."/>
        </authorList>
    </citation>
    <scope>NUCLEOTIDE SEQUENCE [LARGE SCALE GENOMIC DNA]</scope>
    <source>
        <strain evidence="24">ATCC BAA-682 / DSM 15412 / SJ</strain>
    </source>
</reference>
<name>E1X249_HALMS</name>
<evidence type="ECO:0000256" key="10">
    <source>
        <dbReference type="ARBA" id="ARBA00022989"/>
    </source>
</evidence>
<comment type="catalytic activity">
    <reaction evidence="20">
        <text>[GlcNAc-(1-&gt;4)-Mur2Ac(oyl-L-Ala-gamma-D-Glu-L-Lys-D-Ala-D-Ala)](n)-di-trans,octa-cis-undecaprenyl diphosphate + beta-D-GlcNAc-(1-&gt;4)-Mur2Ac(oyl-L-Ala-gamma-D-Glu-L-Lys-D-Ala-D-Ala)-di-trans,octa-cis-undecaprenyl diphosphate = [GlcNAc-(1-&gt;4)-Mur2Ac(oyl-L-Ala-gamma-D-Glu-L-Lys-D-Ala-D-Ala)](n+1)-di-trans,octa-cis-undecaprenyl diphosphate + di-trans,octa-cis-undecaprenyl diphosphate + H(+)</text>
        <dbReference type="Rhea" id="RHEA:23708"/>
        <dbReference type="Rhea" id="RHEA-COMP:9602"/>
        <dbReference type="Rhea" id="RHEA-COMP:9603"/>
        <dbReference type="ChEBI" id="CHEBI:15378"/>
        <dbReference type="ChEBI" id="CHEBI:58405"/>
        <dbReference type="ChEBI" id="CHEBI:60033"/>
        <dbReference type="ChEBI" id="CHEBI:78435"/>
        <dbReference type="EC" id="2.4.99.28"/>
    </reaction>
</comment>
<dbReference type="HOGENOM" id="CLU_029243_0_1_7"/>
<comment type="similarity">
    <text evidence="16">Belongs to the SEDS family. FtsW subfamily.</text>
</comment>
<feature type="transmembrane region" description="Helical" evidence="22">
    <location>
        <begin position="14"/>
        <end position="34"/>
    </location>
</feature>
<dbReference type="OrthoDB" id="5288990at2"/>
<keyword evidence="13" id="KW-0961">Cell wall biogenesis/degradation</keyword>
<keyword evidence="4 23" id="KW-0132">Cell division</keyword>
<evidence type="ECO:0000256" key="21">
    <source>
        <dbReference type="SAM" id="MobiDB-lite"/>
    </source>
</evidence>
<feature type="transmembrane region" description="Helical" evidence="22">
    <location>
        <begin position="188"/>
        <end position="208"/>
    </location>
</feature>
<proteinExistence type="inferred from homology"/>
<evidence type="ECO:0000256" key="11">
    <source>
        <dbReference type="ARBA" id="ARBA00023136"/>
    </source>
</evidence>
<comment type="subcellular location">
    <subcellularLocation>
        <location evidence="1">Cell membrane</location>
        <topology evidence="1">Multi-pass membrane protein</topology>
    </subcellularLocation>
</comment>
<evidence type="ECO:0000256" key="19">
    <source>
        <dbReference type="ARBA" id="ARBA00044770"/>
    </source>
</evidence>
<evidence type="ECO:0000256" key="9">
    <source>
        <dbReference type="ARBA" id="ARBA00022984"/>
    </source>
</evidence>
<dbReference type="PANTHER" id="PTHR30474">
    <property type="entry name" value="CELL CYCLE PROTEIN"/>
    <property type="match status" value="1"/>
</dbReference>
<dbReference type="GO" id="GO:0005886">
    <property type="term" value="C:plasma membrane"/>
    <property type="evidence" value="ECO:0007669"/>
    <property type="project" value="UniProtKB-SubCell"/>
</dbReference>
<feature type="transmembrane region" description="Helical" evidence="22">
    <location>
        <begin position="166"/>
        <end position="183"/>
    </location>
</feature>
<evidence type="ECO:0000256" key="15">
    <source>
        <dbReference type="ARBA" id="ARBA00033270"/>
    </source>
</evidence>
<evidence type="ECO:0000256" key="4">
    <source>
        <dbReference type="ARBA" id="ARBA00022618"/>
    </source>
</evidence>
<evidence type="ECO:0000256" key="18">
    <source>
        <dbReference type="ARBA" id="ARBA00041418"/>
    </source>
</evidence>
<dbReference type="EMBL" id="FQ312005">
    <property type="protein sequence ID" value="CBW25005.1"/>
    <property type="molecule type" value="Genomic_DNA"/>
</dbReference>
<dbReference type="PROSITE" id="PS00428">
    <property type="entry name" value="FTSW_RODA_SPOVE"/>
    <property type="match status" value="1"/>
</dbReference>
<dbReference type="eggNOG" id="COG0772">
    <property type="taxonomic scope" value="Bacteria"/>
</dbReference>
<feature type="transmembrane region" description="Helical" evidence="22">
    <location>
        <begin position="145"/>
        <end position="160"/>
    </location>
</feature>
<feature type="transmembrane region" description="Helical" evidence="22">
    <location>
        <begin position="114"/>
        <end position="133"/>
    </location>
</feature>
<evidence type="ECO:0000256" key="6">
    <source>
        <dbReference type="ARBA" id="ARBA00022679"/>
    </source>
</evidence>
<dbReference type="InterPro" id="IPR001182">
    <property type="entry name" value="FtsW/RodA"/>
</dbReference>
<dbReference type="GO" id="GO:0051301">
    <property type="term" value="P:cell division"/>
    <property type="evidence" value="ECO:0007669"/>
    <property type="project" value="UniProtKB-KW"/>
</dbReference>
<evidence type="ECO:0000256" key="12">
    <source>
        <dbReference type="ARBA" id="ARBA00023306"/>
    </source>
</evidence>
<keyword evidence="8" id="KW-0133">Cell shape</keyword>
<dbReference type="GO" id="GO:0032153">
    <property type="term" value="C:cell division site"/>
    <property type="evidence" value="ECO:0007669"/>
    <property type="project" value="TreeGrafter"/>
</dbReference>
<evidence type="ECO:0000256" key="8">
    <source>
        <dbReference type="ARBA" id="ARBA00022960"/>
    </source>
</evidence>